<feature type="domain" description="Acetyl xylan esterase" evidence="1">
    <location>
        <begin position="1"/>
        <end position="317"/>
    </location>
</feature>
<evidence type="ECO:0000313" key="2">
    <source>
        <dbReference type="EMBL" id="MCK2034924.1"/>
    </source>
</evidence>
<dbReference type="PANTHER" id="PTHR40111:SF1">
    <property type="entry name" value="CEPHALOSPORIN-C DEACETYLASE"/>
    <property type="match status" value="1"/>
</dbReference>
<sequence length="321" mass="34339">MNFFDLPADELRTYAPAVEEPIDFDGFWRETLASSPPAAPELRRVPTHFPDIDVFDVTFAGYGGDPISGWLLVPTRRDSPLTAIVEFKGYGEGRGLPHERLHWVAAGYAHFIMDSRGQGSMWGSGGATADPHGSGPASSGMLTRGIESPQGYYYRRLITDAANAVGSVALIDGVDADRIVTAGSSQGGALAIAAAALAPRVTAVLADVPFLAHPARAVGLATAGPYLELGRYLAVHRDSAASVFSTLSYVDIANFAPRVQAPGIYSVALQDHTCPPSTVYAALNRVTSPKEIVEYAYNDHEGGGTAHWLKQIDWLSRRTRD</sequence>
<dbReference type="RefSeq" id="WP_247628376.1">
    <property type="nucleotide sequence ID" value="NZ_JAHWXN010000001.1"/>
</dbReference>
<evidence type="ECO:0000313" key="3">
    <source>
        <dbReference type="Proteomes" id="UP001300096"/>
    </source>
</evidence>
<dbReference type="InterPro" id="IPR008391">
    <property type="entry name" value="AXE1_dom"/>
</dbReference>
<dbReference type="EMBL" id="JAHWXN010000001">
    <property type="protein sequence ID" value="MCK2034924.1"/>
    <property type="molecule type" value="Genomic_DNA"/>
</dbReference>
<dbReference type="InterPro" id="IPR029058">
    <property type="entry name" value="AB_hydrolase_fold"/>
</dbReference>
<comment type="caution">
    <text evidence="2">The sequence shown here is derived from an EMBL/GenBank/DDBJ whole genome shotgun (WGS) entry which is preliminary data.</text>
</comment>
<dbReference type="InterPro" id="IPR039069">
    <property type="entry name" value="CE7"/>
</dbReference>
<reference evidence="2 3" key="1">
    <citation type="submission" date="2021-06" db="EMBL/GenBank/DDBJ databases">
        <title>Genome-based taxonomic framework of Microbacterium strains isolated from marine environment, the description of four new species and reclassification of four preexisting species.</title>
        <authorList>
            <person name="Lee S.D."/>
            <person name="Kim S.-M."/>
            <person name="Byeon Y.-S."/>
            <person name="Yang H.L."/>
            <person name="Kim I.S."/>
        </authorList>
    </citation>
    <scope>NUCLEOTIDE SEQUENCE [LARGE SCALE GENOMIC DNA]</scope>
    <source>
        <strain evidence="2 3">SSW1-49</strain>
    </source>
</reference>
<organism evidence="2 3">
    <name type="scientific">Microbacterium croceum</name>
    <dbReference type="NCBI Taxonomy" id="2851645"/>
    <lineage>
        <taxon>Bacteria</taxon>
        <taxon>Bacillati</taxon>
        <taxon>Actinomycetota</taxon>
        <taxon>Actinomycetes</taxon>
        <taxon>Micrococcales</taxon>
        <taxon>Microbacteriaceae</taxon>
        <taxon>Microbacterium</taxon>
    </lineage>
</organism>
<protein>
    <submittedName>
        <fullName evidence="2">Acetylxylan esterase</fullName>
    </submittedName>
</protein>
<gene>
    <name evidence="2" type="ORF">KZC51_02135</name>
</gene>
<evidence type="ECO:0000259" key="1">
    <source>
        <dbReference type="Pfam" id="PF05448"/>
    </source>
</evidence>
<dbReference type="SUPFAM" id="SSF53474">
    <property type="entry name" value="alpha/beta-Hydrolases"/>
    <property type="match status" value="1"/>
</dbReference>
<name>A0ABT0FAG6_9MICO</name>
<dbReference type="Gene3D" id="3.40.50.1820">
    <property type="entry name" value="alpha/beta hydrolase"/>
    <property type="match status" value="1"/>
</dbReference>
<dbReference type="Pfam" id="PF05448">
    <property type="entry name" value="AXE1"/>
    <property type="match status" value="1"/>
</dbReference>
<proteinExistence type="predicted"/>
<dbReference type="Proteomes" id="UP001300096">
    <property type="component" value="Unassembled WGS sequence"/>
</dbReference>
<accession>A0ABT0FAG6</accession>
<dbReference type="PANTHER" id="PTHR40111">
    <property type="entry name" value="CEPHALOSPORIN-C DEACETYLASE"/>
    <property type="match status" value="1"/>
</dbReference>
<keyword evidence="3" id="KW-1185">Reference proteome</keyword>